<dbReference type="InterPro" id="IPR002048">
    <property type="entry name" value="EF_hand_dom"/>
</dbReference>
<dbReference type="PROSITE" id="PS00018">
    <property type="entry name" value="EF_HAND_1"/>
    <property type="match status" value="4"/>
</dbReference>
<protein>
    <submittedName>
        <fullName evidence="5">Calmodulin-like protein</fullName>
    </submittedName>
</protein>
<dbReference type="PANTHER" id="PTHR23048:SF0">
    <property type="entry name" value="CALMODULIN LIKE 3"/>
    <property type="match status" value="1"/>
</dbReference>
<dbReference type="Gene3D" id="1.10.238.10">
    <property type="entry name" value="EF-hand"/>
    <property type="match status" value="2"/>
</dbReference>
<sequence>MPKIRPTAATAAVEFDIRTLIIELCQTAGGSREILIACPGGVEIETQEFNECIAFRVAQPKPQADQHRMRSLSSTAAMVSSSSSSNQVTDNLVNQLTPDEVDEFREAFMMFDKDKNGTISTKELGVAMRSLGQNPTEQELIEMINEVDIDGNGQIEFPEFCLMMKRMMKETDSEMIREAFRVFDKDGNGVVTAQEFRYFMMHMGMQFTEDEVDEMIQEVDVDGDGQIDYEEFVKMMTSR</sequence>
<dbReference type="InterPro" id="IPR011992">
    <property type="entry name" value="EF-hand-dom_pair"/>
</dbReference>
<dbReference type="FunFam" id="1.10.238.10:FF:000238">
    <property type="entry name" value="CALmodulin related genes"/>
    <property type="match status" value="1"/>
</dbReference>
<reference evidence="5 6" key="1">
    <citation type="submission" date="2015-01" db="EMBL/GenBank/DDBJ databases">
        <title>Evolution of Trichinella species and genotypes.</title>
        <authorList>
            <person name="Korhonen P.K."/>
            <person name="Edoardo P."/>
            <person name="Giuseppe L.R."/>
            <person name="Gasser R.B."/>
        </authorList>
    </citation>
    <scope>NUCLEOTIDE SEQUENCE [LARGE SCALE GENOMIC DNA]</scope>
    <source>
        <strain evidence="5">ISS588</strain>
    </source>
</reference>
<proteinExistence type="predicted"/>
<keyword evidence="3" id="KW-0106">Calcium</keyword>
<evidence type="ECO:0000313" key="6">
    <source>
        <dbReference type="Proteomes" id="UP000054805"/>
    </source>
</evidence>
<dbReference type="EMBL" id="JYDS01000311">
    <property type="protein sequence ID" value="KRZ15443.1"/>
    <property type="molecule type" value="Genomic_DNA"/>
</dbReference>
<dbReference type="SUPFAM" id="SSF47473">
    <property type="entry name" value="EF-hand"/>
    <property type="match status" value="1"/>
</dbReference>
<evidence type="ECO:0000256" key="2">
    <source>
        <dbReference type="ARBA" id="ARBA00022737"/>
    </source>
</evidence>
<keyword evidence="2" id="KW-0677">Repeat</keyword>
<feature type="domain" description="EF-hand" evidence="4">
    <location>
        <begin position="99"/>
        <end position="134"/>
    </location>
</feature>
<dbReference type="FunFam" id="1.10.238.10:FF:000251">
    <property type="entry name" value="Calmodulin-related protein 97A"/>
    <property type="match status" value="1"/>
</dbReference>
<evidence type="ECO:0000259" key="4">
    <source>
        <dbReference type="PROSITE" id="PS50222"/>
    </source>
</evidence>
<name>A0A0V1HXG8_TRIPS</name>
<comment type="caution">
    <text evidence="5">The sequence shown here is derived from an EMBL/GenBank/DDBJ whole genome shotgun (WGS) entry which is preliminary data.</text>
</comment>
<keyword evidence="1" id="KW-0479">Metal-binding</keyword>
<dbReference type="PROSITE" id="PS50222">
    <property type="entry name" value="EF_HAND_2"/>
    <property type="match status" value="4"/>
</dbReference>
<feature type="domain" description="EF-hand" evidence="4">
    <location>
        <begin position="171"/>
        <end position="206"/>
    </location>
</feature>
<dbReference type="GO" id="GO:0016460">
    <property type="term" value="C:myosin II complex"/>
    <property type="evidence" value="ECO:0007669"/>
    <property type="project" value="TreeGrafter"/>
</dbReference>
<dbReference type="SMART" id="SM00054">
    <property type="entry name" value="EFh"/>
    <property type="match status" value="4"/>
</dbReference>
<feature type="domain" description="EF-hand" evidence="4">
    <location>
        <begin position="135"/>
        <end position="170"/>
    </location>
</feature>
<accession>A0A0V1HXG8</accession>
<dbReference type="AlphaFoldDB" id="A0A0V1HXG8"/>
<dbReference type="Proteomes" id="UP000054805">
    <property type="component" value="Unassembled WGS sequence"/>
</dbReference>
<evidence type="ECO:0000256" key="3">
    <source>
        <dbReference type="ARBA" id="ARBA00022837"/>
    </source>
</evidence>
<dbReference type="PANTHER" id="PTHR23048">
    <property type="entry name" value="MYOSIN LIGHT CHAIN 1, 3"/>
    <property type="match status" value="1"/>
</dbReference>
<keyword evidence="6" id="KW-1185">Reference proteome</keyword>
<organism evidence="5 6">
    <name type="scientific">Trichinella pseudospiralis</name>
    <name type="common">Parasitic roundworm</name>
    <dbReference type="NCBI Taxonomy" id="6337"/>
    <lineage>
        <taxon>Eukaryota</taxon>
        <taxon>Metazoa</taxon>
        <taxon>Ecdysozoa</taxon>
        <taxon>Nematoda</taxon>
        <taxon>Enoplea</taxon>
        <taxon>Dorylaimia</taxon>
        <taxon>Trichinellida</taxon>
        <taxon>Trichinellidae</taxon>
        <taxon>Trichinella</taxon>
    </lineage>
</organism>
<gene>
    <name evidence="5" type="primary">cal-1</name>
    <name evidence="5" type="ORF">T4B_12610</name>
</gene>
<dbReference type="GO" id="GO:0005509">
    <property type="term" value="F:calcium ion binding"/>
    <property type="evidence" value="ECO:0007669"/>
    <property type="project" value="InterPro"/>
</dbReference>
<dbReference type="CDD" id="cd00051">
    <property type="entry name" value="EFh"/>
    <property type="match status" value="2"/>
</dbReference>
<dbReference type="Pfam" id="PF13499">
    <property type="entry name" value="EF-hand_7"/>
    <property type="match status" value="2"/>
</dbReference>
<evidence type="ECO:0000256" key="1">
    <source>
        <dbReference type="ARBA" id="ARBA00022723"/>
    </source>
</evidence>
<evidence type="ECO:0000313" key="5">
    <source>
        <dbReference type="EMBL" id="KRZ15443.1"/>
    </source>
</evidence>
<dbReference type="InterPro" id="IPR018247">
    <property type="entry name" value="EF_Hand_1_Ca_BS"/>
</dbReference>
<dbReference type="InterPro" id="IPR050230">
    <property type="entry name" value="CALM/Myosin/TropC-like"/>
</dbReference>
<feature type="domain" description="EF-hand" evidence="4">
    <location>
        <begin position="207"/>
        <end position="239"/>
    </location>
</feature>